<protein>
    <recommendedName>
        <fullName evidence="1">Protein kinase domain-containing protein</fullName>
    </recommendedName>
</protein>
<dbReference type="GO" id="GO:0007165">
    <property type="term" value="P:signal transduction"/>
    <property type="evidence" value="ECO:0007669"/>
    <property type="project" value="TreeGrafter"/>
</dbReference>
<dbReference type="InterPro" id="IPR052751">
    <property type="entry name" value="Plant_MAPKKK"/>
</dbReference>
<feature type="domain" description="Protein kinase" evidence="1">
    <location>
        <begin position="1"/>
        <end position="230"/>
    </location>
</feature>
<dbReference type="Pfam" id="PF00069">
    <property type="entry name" value="Pkinase"/>
    <property type="match status" value="1"/>
</dbReference>
<dbReference type="OrthoDB" id="1051937at2759"/>
<dbReference type="GO" id="GO:0005524">
    <property type="term" value="F:ATP binding"/>
    <property type="evidence" value="ECO:0007669"/>
    <property type="project" value="InterPro"/>
</dbReference>
<reference evidence="2" key="1">
    <citation type="submission" date="2019-07" db="EMBL/GenBank/DDBJ databases">
        <authorList>
            <person name="Dittberner H."/>
        </authorList>
    </citation>
    <scope>NUCLEOTIDE SEQUENCE [LARGE SCALE GENOMIC DNA]</scope>
</reference>
<dbReference type="InterPro" id="IPR008271">
    <property type="entry name" value="Ser/Thr_kinase_AS"/>
</dbReference>
<dbReference type="PANTHER" id="PTHR48011:SF15">
    <property type="entry name" value="PROTEIN KINASE FAMILY PROTEIN-RELATED"/>
    <property type="match status" value="1"/>
</dbReference>
<evidence type="ECO:0000313" key="2">
    <source>
        <dbReference type="EMBL" id="VVB03064.1"/>
    </source>
</evidence>
<dbReference type="PANTHER" id="PTHR48011">
    <property type="entry name" value="CCR4-NOT TRANSCRIPTIONAL COMPLEX SUBUNIT CAF120-RELATED"/>
    <property type="match status" value="1"/>
</dbReference>
<dbReference type="Gene3D" id="1.10.510.10">
    <property type="entry name" value="Transferase(Phosphotransferase) domain 1"/>
    <property type="match status" value="1"/>
</dbReference>
<dbReference type="PROSITE" id="PS50011">
    <property type="entry name" value="PROTEIN_KINASE_DOM"/>
    <property type="match status" value="1"/>
</dbReference>
<dbReference type="AlphaFoldDB" id="A0A565BQ03"/>
<dbReference type="InterPro" id="IPR011009">
    <property type="entry name" value="Kinase-like_dom_sf"/>
</dbReference>
<dbReference type="SMART" id="SM00220">
    <property type="entry name" value="S_TKc"/>
    <property type="match status" value="1"/>
</dbReference>
<accession>A0A565BQ03</accession>
<keyword evidence="3" id="KW-1185">Reference proteome</keyword>
<evidence type="ECO:0000259" key="1">
    <source>
        <dbReference type="PROSITE" id="PS50011"/>
    </source>
</evidence>
<organism evidence="2 3">
    <name type="scientific">Arabis nemorensis</name>
    <dbReference type="NCBI Taxonomy" id="586526"/>
    <lineage>
        <taxon>Eukaryota</taxon>
        <taxon>Viridiplantae</taxon>
        <taxon>Streptophyta</taxon>
        <taxon>Embryophyta</taxon>
        <taxon>Tracheophyta</taxon>
        <taxon>Spermatophyta</taxon>
        <taxon>Magnoliopsida</taxon>
        <taxon>eudicotyledons</taxon>
        <taxon>Gunneridae</taxon>
        <taxon>Pentapetalae</taxon>
        <taxon>rosids</taxon>
        <taxon>malvids</taxon>
        <taxon>Brassicales</taxon>
        <taxon>Brassicaceae</taxon>
        <taxon>Arabideae</taxon>
        <taxon>Arabis</taxon>
    </lineage>
</organism>
<dbReference type="FunFam" id="1.10.510.10:FF:001225">
    <property type="entry name" value="Protein kinase superfamily protein"/>
    <property type="match status" value="1"/>
</dbReference>
<dbReference type="Proteomes" id="UP000489600">
    <property type="component" value="Unassembled WGS sequence"/>
</dbReference>
<evidence type="ECO:0000313" key="3">
    <source>
        <dbReference type="Proteomes" id="UP000489600"/>
    </source>
</evidence>
<name>A0A565BQ03_9BRAS</name>
<comment type="caution">
    <text evidence="2">The sequence shown here is derived from an EMBL/GenBank/DDBJ whole genome shotgun (WGS) entry which is preliminary data.</text>
</comment>
<proteinExistence type="predicted"/>
<gene>
    <name evidence="2" type="ORF">ANE_LOCUS13508</name>
</gene>
<dbReference type="PROSITE" id="PS00108">
    <property type="entry name" value="PROTEIN_KINASE_ST"/>
    <property type="match status" value="1"/>
</dbReference>
<dbReference type="InterPro" id="IPR000719">
    <property type="entry name" value="Prot_kinase_dom"/>
</dbReference>
<dbReference type="EMBL" id="CABITT030000004">
    <property type="protein sequence ID" value="VVB03064.1"/>
    <property type="molecule type" value="Genomic_DNA"/>
</dbReference>
<sequence>MAEPDLYFEKFLGEGSFSSCYGTRVKEIFNDDGHVEFKIPMEYASGGSLRSFMDRFKDRKLPDPMIRDFTRMLLEGLATIHGQGYVHCDLKPGNILVFPSCVYKNGKSKASYELKISDFGMSKRDGDSNWWQPHRPFAGTPIYMSPESVSYGETRTGLDLWSLGCVVLEMYTGKRPWWHKNYYLKYLKNGYTPLIPRDLPCDARLFVMACFALEVEERKDALTLLRHRFLHGYVNKIIEPPVNVTKTENPKNIALELEKIRQRLSEIRSILSICVYIDSCGIQV</sequence>
<dbReference type="SUPFAM" id="SSF56112">
    <property type="entry name" value="Protein kinase-like (PK-like)"/>
    <property type="match status" value="1"/>
</dbReference>
<dbReference type="GO" id="GO:0004672">
    <property type="term" value="F:protein kinase activity"/>
    <property type="evidence" value="ECO:0007669"/>
    <property type="project" value="InterPro"/>
</dbReference>